<keyword evidence="2" id="KW-1185">Reference proteome</keyword>
<dbReference type="AlphaFoldDB" id="A0A139AXU9"/>
<organism evidence="1 2">
    <name type="scientific">Gonapodya prolifera (strain JEL478)</name>
    <name type="common">Monoblepharis prolifera</name>
    <dbReference type="NCBI Taxonomy" id="1344416"/>
    <lineage>
        <taxon>Eukaryota</taxon>
        <taxon>Fungi</taxon>
        <taxon>Fungi incertae sedis</taxon>
        <taxon>Chytridiomycota</taxon>
        <taxon>Chytridiomycota incertae sedis</taxon>
        <taxon>Monoblepharidomycetes</taxon>
        <taxon>Monoblepharidales</taxon>
        <taxon>Gonapodyaceae</taxon>
        <taxon>Gonapodya</taxon>
    </lineage>
</organism>
<dbReference type="Proteomes" id="UP000070544">
    <property type="component" value="Unassembled WGS sequence"/>
</dbReference>
<evidence type="ECO:0000313" key="2">
    <source>
        <dbReference type="Proteomes" id="UP000070544"/>
    </source>
</evidence>
<proteinExistence type="predicted"/>
<protein>
    <submittedName>
        <fullName evidence="1">Uncharacterized protein</fullName>
    </submittedName>
</protein>
<gene>
    <name evidence="1" type="ORF">M427DRAFT_50996</name>
</gene>
<accession>A0A139AXU9</accession>
<name>A0A139AXU9_GONPJ</name>
<evidence type="ECO:0000313" key="1">
    <source>
        <dbReference type="EMBL" id="KXS21572.1"/>
    </source>
</evidence>
<sequence>MVQEHFVRILTNYVNVLLEKTFRDFLASVIPSANPLRASKGSKELTAFYSDLLAYASQQQRTTSVRDRINDTLKKHTFWLPAMTASTSAGQSYSSLTMDEIEAGDMEQAIAFVLCLAANELGSVGTIQALRGALRHEIVKFLITPYVPKSPGTRWNVWQAQKANPSQSCSRWRCE</sequence>
<reference evidence="1 2" key="1">
    <citation type="journal article" date="2015" name="Genome Biol. Evol.">
        <title>Phylogenomic analyses indicate that early fungi evolved digesting cell walls of algal ancestors of land plants.</title>
        <authorList>
            <person name="Chang Y."/>
            <person name="Wang S."/>
            <person name="Sekimoto S."/>
            <person name="Aerts A.L."/>
            <person name="Choi C."/>
            <person name="Clum A."/>
            <person name="LaButti K.M."/>
            <person name="Lindquist E.A."/>
            <person name="Yee Ngan C."/>
            <person name="Ohm R.A."/>
            <person name="Salamov A.A."/>
            <person name="Grigoriev I.V."/>
            <person name="Spatafora J.W."/>
            <person name="Berbee M.L."/>
        </authorList>
    </citation>
    <scope>NUCLEOTIDE SEQUENCE [LARGE SCALE GENOMIC DNA]</scope>
    <source>
        <strain evidence="1 2">JEL478</strain>
    </source>
</reference>
<dbReference type="EMBL" id="KQ965732">
    <property type="protein sequence ID" value="KXS21572.1"/>
    <property type="molecule type" value="Genomic_DNA"/>
</dbReference>